<feature type="compositionally biased region" description="Polar residues" evidence="1">
    <location>
        <begin position="381"/>
        <end position="399"/>
    </location>
</feature>
<protein>
    <submittedName>
        <fullName evidence="2">Uncharacterized protein</fullName>
    </submittedName>
</protein>
<feature type="region of interest" description="Disordered" evidence="1">
    <location>
        <begin position="359"/>
        <end position="409"/>
    </location>
</feature>
<accession>A0A0G4FSI0</accession>
<organism evidence="2">
    <name type="scientific">Chromera velia CCMP2878</name>
    <dbReference type="NCBI Taxonomy" id="1169474"/>
    <lineage>
        <taxon>Eukaryota</taxon>
        <taxon>Sar</taxon>
        <taxon>Alveolata</taxon>
        <taxon>Colpodellida</taxon>
        <taxon>Chromeraceae</taxon>
        <taxon>Chromera</taxon>
    </lineage>
</organism>
<proteinExistence type="predicted"/>
<name>A0A0G4FSI0_9ALVE</name>
<feature type="compositionally biased region" description="Polar residues" evidence="1">
    <location>
        <begin position="264"/>
        <end position="288"/>
    </location>
</feature>
<evidence type="ECO:0000256" key="1">
    <source>
        <dbReference type="SAM" id="MobiDB-lite"/>
    </source>
</evidence>
<gene>
    <name evidence="2" type="ORF">Cvel_18547</name>
</gene>
<feature type="compositionally biased region" description="Polar residues" evidence="1">
    <location>
        <begin position="302"/>
        <end position="313"/>
    </location>
</feature>
<dbReference type="VEuPathDB" id="CryptoDB:Cvel_18547"/>
<feature type="region of interest" description="Disordered" evidence="1">
    <location>
        <begin position="564"/>
        <end position="589"/>
    </location>
</feature>
<sequence length="646" mass="70757">MPERLRGGKYAPMFVEVPNGKPYWKPTSKVRSSEDLYGSESPSGGYSPSFALRTAAYHSMGSDLLYTPTMCRTPTRSPKAERKPYRQAPLRPLRPQSVQPIQRSASPQRQQNQYASTHYTPDPRTYTPIYTPPDVLTYTQPSAPVYTYPSSPVPARSVPPLLSLHPPHYAHTAPRYLHSPSQWSTERVARNMDGQPHVGTFFNSPHPMRTSPLPPPFTPYPLPPSPVTHTCGVIPEQRLEYENEPVMGIWQTPPGSPPPMHATAQPSVLPPSTFQPGAQRNGRSQSTYADRAPFQAPPKAPSRQSTRITSSRFQVPGHAEAVEKLTRELRQQQPTTSHSSHWSSDKQPPVTYMQLHAHTNTGKGRRTTDRPCSAPVRAPLQPSTTISDQPSSSTQQLLHSRTPPPMERRATEEVVCSLETAAEKGEGSLASLPWATRLGESTARTGGGRFSFSLPDDEGGEGVWIFPAGTAAEATVTATTEDCISIPLRPWVSGQSKKSSLTSAAARGIRENCTDRQGSREYLRIHETRKRLNREMLQRRKPGPSGKLRAATVTDVVEIKELGVDSGTQQNAAETQEETAPCEGGQTGEPRAAFEAADSEAAAQMEPLSGPSTVYYAAREGGRLVCKGLYVGYCVPPTEEGEVEET</sequence>
<feature type="region of interest" description="Disordered" evidence="1">
    <location>
        <begin position="20"/>
        <end position="46"/>
    </location>
</feature>
<dbReference type="PRINTS" id="PR01217">
    <property type="entry name" value="PRICHEXTENSN"/>
</dbReference>
<dbReference type="AlphaFoldDB" id="A0A0G4FSI0"/>
<evidence type="ECO:0000313" key="2">
    <source>
        <dbReference type="EMBL" id="CEM17656.1"/>
    </source>
</evidence>
<dbReference type="EMBL" id="CDMZ01000600">
    <property type="protein sequence ID" value="CEM17656.1"/>
    <property type="molecule type" value="Genomic_DNA"/>
</dbReference>
<feature type="region of interest" description="Disordered" evidence="1">
    <location>
        <begin position="66"/>
        <end position="126"/>
    </location>
</feature>
<feature type="region of interest" description="Disordered" evidence="1">
    <location>
        <begin position="247"/>
        <end position="316"/>
    </location>
</feature>
<reference evidence="2" key="1">
    <citation type="submission" date="2014-11" db="EMBL/GenBank/DDBJ databases">
        <authorList>
            <person name="Otto D Thomas"/>
            <person name="Naeem Raeece"/>
        </authorList>
    </citation>
    <scope>NUCLEOTIDE SEQUENCE</scope>
</reference>
<feature type="compositionally biased region" description="Polar residues" evidence="1">
    <location>
        <begin position="96"/>
        <end position="119"/>
    </location>
</feature>